<sequence length="336" mass="39473">MTTGAERYPDFFKVFLPERHSERMLIPNAFVRLPQSQGRIPEDVILRNISGRVWQVKTRYIGEKLYFDDGWNAFHEENCLGHADFLVFKHDRSNEFKVLILESSTQCQKPVVKMEEENEQEQAAAQHAEDCDIEEEEDSSSKDENYDDDSDDSDFDDDEESKEEFGAGFKSQSHHRRACKRETASSSNPDAEDPLPEYVFDPEMCIQRENHFFKAKLYRTRPNELHIPGNSIQEFSLTFPENYVTLICCQPCQRKDIPMNELGDYHHNLTQQTHIRKKYQEVTGRVCRWQDRICIKGWASFSKRNKIERNDTCFCEVISGEDQVVRTLEVHVARRR</sequence>
<dbReference type="Gramene" id="XM_028332944.1">
    <property type="protein sequence ID" value="XP_028188745.1"/>
    <property type="gene ID" value="LOC114375183"/>
</dbReference>
<evidence type="ECO:0000256" key="1">
    <source>
        <dbReference type="ARBA" id="ARBA00004123"/>
    </source>
</evidence>
<keyword evidence="13" id="KW-1185">Reference proteome</keyword>
<dbReference type="Pfam" id="PF02362">
    <property type="entry name" value="B3"/>
    <property type="match status" value="1"/>
</dbReference>
<dbReference type="Gramene" id="XM_028332947.1">
    <property type="protein sequence ID" value="XP_028188748.1"/>
    <property type="gene ID" value="LOC114375183"/>
</dbReference>
<dbReference type="Proteomes" id="UP000289340">
    <property type="component" value="Chromosome 11"/>
</dbReference>
<evidence type="ECO:0000313" key="10">
    <source>
        <dbReference type="EMBL" id="RZB79636.1"/>
    </source>
</evidence>
<dbReference type="Gramene" id="XM_028332949.1">
    <property type="protein sequence ID" value="XP_028188750.1"/>
    <property type="gene ID" value="LOC114375183"/>
</dbReference>
<dbReference type="EMBL" id="QZWG01000011">
    <property type="protein sequence ID" value="RZB79636.1"/>
    <property type="molecule type" value="Genomic_DNA"/>
</dbReference>
<dbReference type="Gramene" id="XM_028332948.1">
    <property type="protein sequence ID" value="XP_028188749.1"/>
    <property type="gene ID" value="LOC114375183"/>
</dbReference>
<dbReference type="Gramene" id="XM_028332946.1">
    <property type="protein sequence ID" value="XP_028188747.1"/>
    <property type="gene ID" value="LOC114375183"/>
</dbReference>
<dbReference type="Gene3D" id="2.40.330.10">
    <property type="entry name" value="DNA-binding pseudobarrel domain"/>
    <property type="match status" value="2"/>
</dbReference>
<dbReference type="PANTHER" id="PTHR31920:SF135">
    <property type="entry name" value="B3 DOMAIN-CONTAINING PROTEIN OS03G0621600-RELATED"/>
    <property type="match status" value="1"/>
</dbReference>
<evidence type="ECO:0000313" key="9">
    <source>
        <dbReference type="EMBL" id="RZB79635.1"/>
    </source>
</evidence>
<evidence type="ECO:0000259" key="7">
    <source>
        <dbReference type="PROSITE" id="PS50863"/>
    </source>
</evidence>
<dbReference type="InterPro" id="IPR003340">
    <property type="entry name" value="B3_DNA-bd"/>
</dbReference>
<evidence type="ECO:0000313" key="13">
    <source>
        <dbReference type="Proteomes" id="UP000289340"/>
    </source>
</evidence>
<comment type="subcellular location">
    <subcellularLocation>
        <location evidence="1">Nucleus</location>
    </subcellularLocation>
</comment>
<evidence type="ECO:0000313" key="12">
    <source>
        <dbReference type="EMBL" id="RZB79638.1"/>
    </source>
</evidence>
<dbReference type="EMBL" id="QZWG01000011">
    <property type="protein sequence ID" value="RZB79637.1"/>
    <property type="molecule type" value="Genomic_DNA"/>
</dbReference>
<evidence type="ECO:0000256" key="5">
    <source>
        <dbReference type="ARBA" id="ARBA00023242"/>
    </source>
</evidence>
<dbReference type="Gramene" id="XM_028332945.1">
    <property type="protein sequence ID" value="XP_028188746.1"/>
    <property type="gene ID" value="LOC114375183"/>
</dbReference>
<dbReference type="GO" id="GO:0005634">
    <property type="term" value="C:nucleus"/>
    <property type="evidence" value="ECO:0007669"/>
    <property type="project" value="UniProtKB-SubCell"/>
</dbReference>
<keyword evidence="5" id="KW-0539">Nucleus</keyword>
<feature type="compositionally biased region" description="Acidic residues" evidence="6">
    <location>
        <begin position="145"/>
        <end position="162"/>
    </location>
</feature>
<name>A0A0B2PA17_GLYSO</name>
<evidence type="ECO:0000256" key="6">
    <source>
        <dbReference type="SAM" id="MobiDB-lite"/>
    </source>
</evidence>
<keyword evidence="3" id="KW-0238">DNA-binding</keyword>
<reference evidence="9 13" key="2">
    <citation type="submission" date="2018-09" db="EMBL/GenBank/DDBJ databases">
        <title>A high-quality reference genome of wild soybean provides a powerful tool to mine soybean genomes.</title>
        <authorList>
            <person name="Xie M."/>
            <person name="Chung C.Y.L."/>
            <person name="Li M.-W."/>
            <person name="Wong F.-L."/>
            <person name="Chan T.-F."/>
            <person name="Lam H.-M."/>
        </authorList>
    </citation>
    <scope>NUCLEOTIDE SEQUENCE [LARGE SCALE GENOMIC DNA]</scope>
    <source>
        <strain evidence="13">cv. W05</strain>
        <tissue evidence="9">Hypocotyl of etiolated seedlings</tissue>
    </source>
</reference>
<dbReference type="PANTHER" id="PTHR31920">
    <property type="entry name" value="B3 DOMAIN-CONTAINING"/>
    <property type="match status" value="1"/>
</dbReference>
<evidence type="ECO:0000256" key="4">
    <source>
        <dbReference type="ARBA" id="ARBA00023163"/>
    </source>
</evidence>
<evidence type="ECO:0000313" key="11">
    <source>
        <dbReference type="EMBL" id="RZB79637.1"/>
    </source>
</evidence>
<evidence type="ECO:0000256" key="2">
    <source>
        <dbReference type="ARBA" id="ARBA00023015"/>
    </source>
</evidence>
<organism evidence="8">
    <name type="scientific">Glycine soja</name>
    <name type="common">Wild soybean</name>
    <dbReference type="NCBI Taxonomy" id="3848"/>
    <lineage>
        <taxon>Eukaryota</taxon>
        <taxon>Viridiplantae</taxon>
        <taxon>Streptophyta</taxon>
        <taxon>Embryophyta</taxon>
        <taxon>Tracheophyta</taxon>
        <taxon>Spermatophyta</taxon>
        <taxon>Magnoliopsida</taxon>
        <taxon>eudicotyledons</taxon>
        <taxon>Gunneridae</taxon>
        <taxon>Pentapetalae</taxon>
        <taxon>rosids</taxon>
        <taxon>fabids</taxon>
        <taxon>Fabales</taxon>
        <taxon>Fabaceae</taxon>
        <taxon>Papilionoideae</taxon>
        <taxon>50 kb inversion clade</taxon>
        <taxon>NPAAA clade</taxon>
        <taxon>indigoferoid/millettioid clade</taxon>
        <taxon>Phaseoleae</taxon>
        <taxon>Glycine</taxon>
        <taxon>Glycine subgen. Soja</taxon>
    </lineage>
</organism>
<evidence type="ECO:0000256" key="3">
    <source>
        <dbReference type="ARBA" id="ARBA00023125"/>
    </source>
</evidence>
<dbReference type="CDD" id="cd10017">
    <property type="entry name" value="B3_DNA"/>
    <property type="match status" value="1"/>
</dbReference>
<dbReference type="InterPro" id="IPR050655">
    <property type="entry name" value="Plant_B3_domain"/>
</dbReference>
<dbReference type="InterPro" id="IPR015300">
    <property type="entry name" value="DNA-bd_pseudobarrel_sf"/>
</dbReference>
<reference evidence="8" key="1">
    <citation type="submission" date="2014-07" db="EMBL/GenBank/DDBJ databases">
        <title>Identification of a novel salt tolerance gene in wild soybean by whole-genome sequencing.</title>
        <authorList>
            <person name="Lam H.-M."/>
            <person name="Qi X."/>
            <person name="Li M.-W."/>
            <person name="Liu X."/>
            <person name="Xie M."/>
            <person name="Ni M."/>
            <person name="Xu X."/>
        </authorList>
    </citation>
    <scope>NUCLEOTIDE SEQUENCE [LARGE SCALE GENOMIC DNA]</scope>
    <source>
        <tissue evidence="8">Root</tissue>
    </source>
</reference>
<gene>
    <name evidence="9" type="ORF">D0Y65_029750</name>
    <name evidence="8" type="ORF">glysoja_031627</name>
</gene>
<proteinExistence type="predicted"/>
<dbReference type="EMBL" id="QZWG01000011">
    <property type="protein sequence ID" value="RZB79638.1"/>
    <property type="molecule type" value="Genomic_DNA"/>
</dbReference>
<keyword evidence="2" id="KW-0805">Transcription regulation</keyword>
<accession>A0A0B2PA17</accession>
<feature type="domain" description="TF-B3" evidence="7">
    <location>
        <begin position="9"/>
        <end position="104"/>
    </location>
</feature>
<dbReference type="SMR" id="A0A0B2PA17"/>
<dbReference type="EMBL" id="KN667679">
    <property type="protein sequence ID" value="KHN06185.1"/>
    <property type="molecule type" value="Genomic_DNA"/>
</dbReference>
<dbReference type="AlphaFoldDB" id="A0A0B2PA17"/>
<feature type="region of interest" description="Disordered" evidence="6">
    <location>
        <begin position="111"/>
        <end position="196"/>
    </location>
</feature>
<dbReference type="SUPFAM" id="SSF101936">
    <property type="entry name" value="DNA-binding pseudobarrel domain"/>
    <property type="match status" value="2"/>
</dbReference>
<keyword evidence="4" id="KW-0804">Transcription</keyword>
<dbReference type="Proteomes" id="UP000053555">
    <property type="component" value="Unassembled WGS sequence"/>
</dbReference>
<evidence type="ECO:0000313" key="8">
    <source>
        <dbReference type="EMBL" id="KHN06185.1"/>
    </source>
</evidence>
<dbReference type="PROSITE" id="PS50863">
    <property type="entry name" value="B3"/>
    <property type="match status" value="1"/>
</dbReference>
<dbReference type="GO" id="GO:0003677">
    <property type="term" value="F:DNA binding"/>
    <property type="evidence" value="ECO:0007669"/>
    <property type="project" value="UniProtKB-KW"/>
</dbReference>
<protein>
    <submittedName>
        <fullName evidence="8 9">B3 domain-containing protein REM21</fullName>
    </submittedName>
    <submittedName>
        <fullName evidence="10">B3 domain-containing protein REM21 isoform B</fullName>
    </submittedName>
    <submittedName>
        <fullName evidence="11">B3 domain-containing protein REM21 isoform C</fullName>
    </submittedName>
    <submittedName>
        <fullName evidence="12">B3 domain-containing protein REM21 isoform D</fullName>
    </submittedName>
</protein>
<dbReference type="SMART" id="SM01019">
    <property type="entry name" value="B3"/>
    <property type="match status" value="1"/>
</dbReference>
<dbReference type="EMBL" id="QZWG01000011">
    <property type="protein sequence ID" value="RZB79635.1"/>
    <property type="molecule type" value="Genomic_DNA"/>
</dbReference>